<dbReference type="CDD" id="cd00637">
    <property type="entry name" value="7tm_classA_rhodopsin-like"/>
    <property type="match status" value="1"/>
</dbReference>
<dbReference type="InterPro" id="IPR017452">
    <property type="entry name" value="GPCR_Rhodpsn_7TM"/>
</dbReference>
<keyword evidence="2 8" id="KW-0812">Transmembrane</keyword>
<evidence type="ECO:0000259" key="10">
    <source>
        <dbReference type="PROSITE" id="PS50262"/>
    </source>
</evidence>
<feature type="domain" description="G-protein coupled receptors family 1 profile" evidence="10">
    <location>
        <begin position="47"/>
        <end position="218"/>
    </location>
</feature>
<evidence type="ECO:0000256" key="1">
    <source>
        <dbReference type="ARBA" id="ARBA00004141"/>
    </source>
</evidence>
<keyword evidence="7 8" id="KW-0807">Transducer</keyword>
<dbReference type="eggNOG" id="KOG3656">
    <property type="taxonomic scope" value="Eukaryota"/>
</dbReference>
<keyword evidence="3 9" id="KW-1133">Transmembrane helix</keyword>
<dbReference type="PhylomeDB" id="B3RYN9"/>
<sequence length="263" mass="29725">MVKTSDHLPRWNDQRFHNSTQVAINYSIVNIYAYSAAIPLSVIGFIANLLLLYLIKSDRHFRSMTYNLIQISVISDLLSLMGTMTGFTLVAAVKIGYFWGSILCKCLLFTIFISYGVSITTLCMISIDRYLAIVKPISVTTLKYKKRLVYVGQCLGCLITLGIALPILYLANVYREDTKFCDVPNVSVSTAVYLVLQGVFMYLIPMLILVITYGKIVKYQTHYVQPGQNRATYEKYFKAAVNSSENTLRPLHINLISNKIINP</sequence>
<gene>
    <name evidence="11" type="ORF">TRIADDRAFT_56623</name>
</gene>
<evidence type="ECO:0000256" key="4">
    <source>
        <dbReference type="ARBA" id="ARBA00023040"/>
    </source>
</evidence>
<dbReference type="AlphaFoldDB" id="B3RYN9"/>
<comment type="subcellular location">
    <subcellularLocation>
        <location evidence="1">Membrane</location>
        <topology evidence="1">Multi-pass membrane protein</topology>
    </subcellularLocation>
</comment>
<evidence type="ECO:0000313" key="11">
    <source>
        <dbReference type="EMBL" id="EDV25074.1"/>
    </source>
</evidence>
<name>B3RYN9_TRIAD</name>
<dbReference type="FunCoup" id="B3RYN9">
    <property type="interactions" value="99"/>
</dbReference>
<feature type="transmembrane region" description="Helical" evidence="9">
    <location>
        <begin position="31"/>
        <end position="55"/>
    </location>
</feature>
<evidence type="ECO:0000256" key="6">
    <source>
        <dbReference type="ARBA" id="ARBA00023170"/>
    </source>
</evidence>
<dbReference type="PROSITE" id="PS00237">
    <property type="entry name" value="G_PROTEIN_RECEP_F1_1"/>
    <property type="match status" value="1"/>
</dbReference>
<dbReference type="PANTHER" id="PTHR45695">
    <property type="entry name" value="LEUCOKININ RECEPTOR-RELATED"/>
    <property type="match status" value="1"/>
</dbReference>
<dbReference type="PROSITE" id="PS50262">
    <property type="entry name" value="G_PROTEIN_RECEP_F1_2"/>
    <property type="match status" value="1"/>
</dbReference>
<proteinExistence type="inferred from homology"/>
<evidence type="ECO:0000256" key="8">
    <source>
        <dbReference type="RuleBase" id="RU000688"/>
    </source>
</evidence>
<dbReference type="GeneID" id="6754177"/>
<dbReference type="EMBL" id="DS985245">
    <property type="protein sequence ID" value="EDV25074.1"/>
    <property type="molecule type" value="Genomic_DNA"/>
</dbReference>
<dbReference type="KEGG" id="tad:TRIADDRAFT_56623"/>
<evidence type="ECO:0000256" key="7">
    <source>
        <dbReference type="ARBA" id="ARBA00023224"/>
    </source>
</evidence>
<dbReference type="OrthoDB" id="6076970at2759"/>
<dbReference type="Pfam" id="PF00001">
    <property type="entry name" value="7tm_1"/>
    <property type="match status" value="1"/>
</dbReference>
<keyword evidence="4 8" id="KW-0297">G-protein coupled receptor</keyword>
<dbReference type="SUPFAM" id="SSF81321">
    <property type="entry name" value="Family A G protein-coupled receptor-like"/>
    <property type="match status" value="1"/>
</dbReference>
<keyword evidence="6 8" id="KW-0675">Receptor</keyword>
<dbReference type="GO" id="GO:0016020">
    <property type="term" value="C:membrane"/>
    <property type="evidence" value="ECO:0007669"/>
    <property type="project" value="UniProtKB-SubCell"/>
</dbReference>
<dbReference type="CTD" id="6754177"/>
<dbReference type="HOGENOM" id="CLU_1058962_0_0_1"/>
<feature type="transmembrane region" description="Helical" evidence="9">
    <location>
        <begin position="67"/>
        <end position="91"/>
    </location>
</feature>
<dbReference type="InterPro" id="IPR000276">
    <property type="entry name" value="GPCR_Rhodpsn"/>
</dbReference>
<protein>
    <recommendedName>
        <fullName evidence="10">G-protein coupled receptors family 1 profile domain-containing protein</fullName>
    </recommendedName>
</protein>
<evidence type="ECO:0000256" key="9">
    <source>
        <dbReference type="SAM" id="Phobius"/>
    </source>
</evidence>
<dbReference type="Gene3D" id="1.20.1070.10">
    <property type="entry name" value="Rhodopsin 7-helix transmembrane proteins"/>
    <property type="match status" value="1"/>
</dbReference>
<dbReference type="GO" id="GO:0007186">
    <property type="term" value="P:G protein-coupled receptor signaling pathway"/>
    <property type="evidence" value="ECO:0000318"/>
    <property type="project" value="GO_Central"/>
</dbReference>
<dbReference type="Proteomes" id="UP000009022">
    <property type="component" value="Unassembled WGS sequence"/>
</dbReference>
<reference evidence="11 12" key="1">
    <citation type="journal article" date="2008" name="Nature">
        <title>The Trichoplax genome and the nature of placozoans.</title>
        <authorList>
            <person name="Srivastava M."/>
            <person name="Begovic E."/>
            <person name="Chapman J."/>
            <person name="Putnam N.H."/>
            <person name="Hellsten U."/>
            <person name="Kawashima T."/>
            <person name="Kuo A."/>
            <person name="Mitros T."/>
            <person name="Salamov A."/>
            <person name="Carpenter M.L."/>
            <person name="Signorovitch A.Y."/>
            <person name="Moreno M.A."/>
            <person name="Kamm K."/>
            <person name="Grimwood J."/>
            <person name="Schmutz J."/>
            <person name="Shapiro H."/>
            <person name="Grigoriev I.V."/>
            <person name="Buss L.W."/>
            <person name="Schierwater B."/>
            <person name="Dellaporta S.L."/>
            <person name="Rokhsar D.S."/>
        </authorList>
    </citation>
    <scope>NUCLEOTIDE SEQUENCE [LARGE SCALE GENOMIC DNA]</scope>
    <source>
        <strain evidence="11 12">Grell-BS-1999</strain>
    </source>
</reference>
<feature type="transmembrane region" description="Helical" evidence="9">
    <location>
        <begin position="148"/>
        <end position="171"/>
    </location>
</feature>
<evidence type="ECO:0000313" key="12">
    <source>
        <dbReference type="Proteomes" id="UP000009022"/>
    </source>
</evidence>
<comment type="similarity">
    <text evidence="8">Belongs to the G-protein coupled receptor 1 family.</text>
</comment>
<feature type="transmembrane region" description="Helical" evidence="9">
    <location>
        <begin position="97"/>
        <end position="127"/>
    </location>
</feature>
<organism evidence="11 12">
    <name type="scientific">Trichoplax adhaerens</name>
    <name type="common">Trichoplax reptans</name>
    <dbReference type="NCBI Taxonomy" id="10228"/>
    <lineage>
        <taxon>Eukaryota</taxon>
        <taxon>Metazoa</taxon>
        <taxon>Placozoa</taxon>
        <taxon>Uniplacotomia</taxon>
        <taxon>Trichoplacea</taxon>
        <taxon>Trichoplacidae</taxon>
        <taxon>Trichoplax</taxon>
    </lineage>
</organism>
<dbReference type="PANTHER" id="PTHR45695:SF9">
    <property type="entry name" value="LEUCOKININ RECEPTOR"/>
    <property type="match status" value="1"/>
</dbReference>
<evidence type="ECO:0000256" key="2">
    <source>
        <dbReference type="ARBA" id="ARBA00022692"/>
    </source>
</evidence>
<feature type="transmembrane region" description="Helical" evidence="9">
    <location>
        <begin position="191"/>
        <end position="213"/>
    </location>
</feature>
<dbReference type="GO" id="GO:0004930">
    <property type="term" value="F:G protein-coupled receptor activity"/>
    <property type="evidence" value="ECO:0007669"/>
    <property type="project" value="UniProtKB-KW"/>
</dbReference>
<evidence type="ECO:0000256" key="5">
    <source>
        <dbReference type="ARBA" id="ARBA00023136"/>
    </source>
</evidence>
<evidence type="ECO:0000256" key="3">
    <source>
        <dbReference type="ARBA" id="ARBA00022989"/>
    </source>
</evidence>
<keyword evidence="5 9" id="KW-0472">Membrane</keyword>
<keyword evidence="12" id="KW-1185">Reference proteome</keyword>
<dbReference type="RefSeq" id="XP_002112964.1">
    <property type="nucleotide sequence ID" value="XM_002112928.1"/>
</dbReference>
<dbReference type="InParanoid" id="B3RYN9"/>
<accession>B3RYN9</accession>
<dbReference type="PRINTS" id="PR00237">
    <property type="entry name" value="GPCRRHODOPSN"/>
</dbReference>